<dbReference type="GO" id="GO:0000175">
    <property type="term" value="F:3'-5'-RNA exonuclease activity"/>
    <property type="evidence" value="ECO:0007669"/>
    <property type="project" value="TreeGrafter"/>
</dbReference>
<dbReference type="Pfam" id="PF23214">
    <property type="entry name" value="SH3_CYT4"/>
    <property type="match status" value="1"/>
</dbReference>
<gene>
    <name evidence="3" type="ORF">B0J11DRAFT_581603</name>
</gene>
<dbReference type="Pfam" id="PF25522">
    <property type="entry name" value="OB_cyt-4"/>
    <property type="match status" value="1"/>
</dbReference>
<dbReference type="SMART" id="SM00955">
    <property type="entry name" value="RNB"/>
    <property type="match status" value="1"/>
</dbReference>
<accession>A0A9P9DJW7</accession>
<dbReference type="SUPFAM" id="SSF50249">
    <property type="entry name" value="Nucleic acid-binding proteins"/>
    <property type="match status" value="1"/>
</dbReference>
<feature type="compositionally biased region" description="Basic and acidic residues" evidence="1">
    <location>
        <begin position="9"/>
        <end position="18"/>
    </location>
</feature>
<comment type="caution">
    <text evidence="3">The sequence shown here is derived from an EMBL/GenBank/DDBJ whole genome shotgun (WGS) entry which is preliminary data.</text>
</comment>
<dbReference type="PANTHER" id="PTHR23355:SF65">
    <property type="entry name" value="EXORIBONUCLEASE CYT-4, PUTATIVE (AFU_ORTHOLOGUE AFUA_7G01550)-RELATED"/>
    <property type="match status" value="1"/>
</dbReference>
<dbReference type="Pfam" id="PF23216">
    <property type="entry name" value="WHD_CYT4"/>
    <property type="match status" value="1"/>
</dbReference>
<dbReference type="AlphaFoldDB" id="A0A9P9DJW7"/>
<sequence>MSKLSVGAKSDEDQLQNEREEDEDDADEDIMTLGLMLKPGDVVELSAPGREPVLAVFVQQLESNSQFFSVNGRWTHSKLGNVSFVITGCIDPALILPLIPFLPTKPQEATALAEIHVPSDLAVPVKKILEKMTHNSETIYRDNAAAIDNAYSTLADQSRARMMTLTQITKTLLRSQDPTYIPTPAALLAVRKALKHNEFRFRSDSRSARITNVFAIRPKDDVEVVELVHEWIRQFQESCALHAASPNTNADPETLTNGAKFVGRFIVKARRLIHISRQQRHPLHGHVGSSEERFPLEKNASTFSVEWGEPFSRTDKHIITFLQAWVLTKQFEAMHDLQSACSAIVRATECYGKEVYEIDTANEHGAMDNRAGYLLLQELGVISPHDSRAVYDEQLMLPTVRLSRNLELLNSKAELTRRNPDFRDIMADLRHDWGSLEVYCIDGVGALEIDDGISVERVGGDNSSLWLHIHIANPTAFFDKTHVLSGLAAHMTETVYLAERSFPMLPSWVTKNYFSLDNNRPVLTVSAKLDLSTGQVVDKRVRSGIIRQTTSITPTEVSEYLGEFSTDKSRTSLVVGGPVPATPIQRGRPTLSHKQLQDLNDLYAAARILWKRRQTAGAVRMDIPKVECRLFERADASGLSWSPPSLDRARFISGEPIIEVNTRTGTGVQVGYDIDASDIVQEMMVLAGETVATWCSERNIPVIYRGTHTIPGVSPSDLSTVSTTDFREMIREGRKEEIDQMSSALKSKLMRSMGRSIAHYAPISHEMMGVPAYIKATSPLRRFSDMIVHWQVEAALRYEAQTGKKLDMSNGTNSARSILPFSQRQIQESIITLGPRERLIRQRGQWSSRFWAVMAFMRAFYNKEAPLPETFTVSIDASSEKRRLAKGILEGYNLNVEITSGPDGNYYPGDRWEVKINYVSVHDMIISVVPLKLLYRDPMAI</sequence>
<dbReference type="GO" id="GO:0003723">
    <property type="term" value="F:RNA binding"/>
    <property type="evidence" value="ECO:0007669"/>
    <property type="project" value="InterPro"/>
</dbReference>
<dbReference type="InterPro" id="IPR056624">
    <property type="entry name" value="WH_CYT4"/>
</dbReference>
<name>A0A9P9DJW7_9PLEO</name>
<dbReference type="PANTHER" id="PTHR23355">
    <property type="entry name" value="RIBONUCLEASE"/>
    <property type="match status" value="1"/>
</dbReference>
<dbReference type="InterPro" id="IPR056625">
    <property type="entry name" value="SH3_CYT4"/>
</dbReference>
<dbReference type="Proteomes" id="UP000700596">
    <property type="component" value="Unassembled WGS sequence"/>
</dbReference>
<evidence type="ECO:0000256" key="1">
    <source>
        <dbReference type="SAM" id="MobiDB-lite"/>
    </source>
</evidence>
<feature type="domain" description="RNB" evidence="2">
    <location>
        <begin position="430"/>
        <end position="798"/>
    </location>
</feature>
<feature type="region of interest" description="Disordered" evidence="1">
    <location>
        <begin position="1"/>
        <end position="27"/>
    </location>
</feature>
<dbReference type="OrthoDB" id="2285229at2759"/>
<organism evidence="3 4">
    <name type="scientific">Dendryphion nanum</name>
    <dbReference type="NCBI Taxonomy" id="256645"/>
    <lineage>
        <taxon>Eukaryota</taxon>
        <taxon>Fungi</taxon>
        <taxon>Dikarya</taxon>
        <taxon>Ascomycota</taxon>
        <taxon>Pezizomycotina</taxon>
        <taxon>Dothideomycetes</taxon>
        <taxon>Pleosporomycetidae</taxon>
        <taxon>Pleosporales</taxon>
        <taxon>Torulaceae</taxon>
        <taxon>Dendryphion</taxon>
    </lineage>
</organism>
<dbReference type="EMBL" id="JAGMWT010000010">
    <property type="protein sequence ID" value="KAH7120835.1"/>
    <property type="molecule type" value="Genomic_DNA"/>
</dbReference>
<reference evidence="3" key="1">
    <citation type="journal article" date="2021" name="Nat. Commun.">
        <title>Genetic determinants of endophytism in the Arabidopsis root mycobiome.</title>
        <authorList>
            <person name="Mesny F."/>
            <person name="Miyauchi S."/>
            <person name="Thiergart T."/>
            <person name="Pickel B."/>
            <person name="Atanasova L."/>
            <person name="Karlsson M."/>
            <person name="Huettel B."/>
            <person name="Barry K.W."/>
            <person name="Haridas S."/>
            <person name="Chen C."/>
            <person name="Bauer D."/>
            <person name="Andreopoulos W."/>
            <person name="Pangilinan J."/>
            <person name="LaButti K."/>
            <person name="Riley R."/>
            <person name="Lipzen A."/>
            <person name="Clum A."/>
            <person name="Drula E."/>
            <person name="Henrissat B."/>
            <person name="Kohler A."/>
            <person name="Grigoriev I.V."/>
            <person name="Martin F.M."/>
            <person name="Hacquard S."/>
        </authorList>
    </citation>
    <scope>NUCLEOTIDE SEQUENCE</scope>
    <source>
        <strain evidence="3">MPI-CAGE-CH-0243</strain>
    </source>
</reference>
<dbReference type="InterPro" id="IPR050180">
    <property type="entry name" value="RNR_Ribonuclease"/>
</dbReference>
<dbReference type="GO" id="GO:0000932">
    <property type="term" value="C:P-body"/>
    <property type="evidence" value="ECO:0007669"/>
    <property type="project" value="TreeGrafter"/>
</dbReference>
<evidence type="ECO:0000313" key="4">
    <source>
        <dbReference type="Proteomes" id="UP000700596"/>
    </source>
</evidence>
<keyword evidence="4" id="KW-1185">Reference proteome</keyword>
<dbReference type="InterPro" id="IPR057912">
    <property type="entry name" value="OB_CYT4_C"/>
</dbReference>
<dbReference type="GO" id="GO:0006402">
    <property type="term" value="P:mRNA catabolic process"/>
    <property type="evidence" value="ECO:0007669"/>
    <property type="project" value="TreeGrafter"/>
</dbReference>
<evidence type="ECO:0000259" key="2">
    <source>
        <dbReference type="SMART" id="SM00955"/>
    </source>
</evidence>
<proteinExistence type="predicted"/>
<dbReference type="InterPro" id="IPR012340">
    <property type="entry name" value="NA-bd_OB-fold"/>
</dbReference>
<dbReference type="InterPro" id="IPR001900">
    <property type="entry name" value="RNase_II/R"/>
</dbReference>
<protein>
    <recommendedName>
        <fullName evidence="2">RNB domain-containing protein</fullName>
    </recommendedName>
</protein>
<evidence type="ECO:0000313" key="3">
    <source>
        <dbReference type="EMBL" id="KAH7120835.1"/>
    </source>
</evidence>
<dbReference type="Pfam" id="PF00773">
    <property type="entry name" value="RNB"/>
    <property type="match status" value="1"/>
</dbReference>